<dbReference type="PRINTS" id="PR00081">
    <property type="entry name" value="GDHRDH"/>
</dbReference>
<proteinExistence type="inferred from homology"/>
<accession>A0ABZ3DB58</accession>
<keyword evidence="4" id="KW-1185">Reference proteome</keyword>
<dbReference type="InterPro" id="IPR020904">
    <property type="entry name" value="Sc_DH/Rdtase_CS"/>
</dbReference>
<dbReference type="EMBL" id="CP152276">
    <property type="protein sequence ID" value="XAE44682.1"/>
    <property type="molecule type" value="Genomic_DNA"/>
</dbReference>
<evidence type="ECO:0000313" key="4">
    <source>
        <dbReference type="Proteomes" id="UP001449795"/>
    </source>
</evidence>
<dbReference type="SUPFAM" id="SSF51735">
    <property type="entry name" value="NAD(P)-binding Rossmann-fold domains"/>
    <property type="match status" value="1"/>
</dbReference>
<dbReference type="InterPro" id="IPR002347">
    <property type="entry name" value="SDR_fam"/>
</dbReference>
<sequence>MRLPDKIAIVTGASSGIGRAIALLFAQEGAAVIAADITEDVVEGGEPVIDVLRRLTDKTMFVRADVSKEADVRSLFHQVVARYGRVDILVNNAMVRGGLPLAETTEADWDRVMDVNLKGAYLCLREAVRQMLTQDIVNDARGRIVNITSQHGMIGAPRDFAYGVSKAGLVYMTRQVATDYARDFIVCNAVAPGKILTGKTGAAVDPECLDYSRRRTPMPRLGTPRDVAYAVLFLASDDATYIAGHNLMVDGGWMAQ</sequence>
<dbReference type="PRINTS" id="PR00080">
    <property type="entry name" value="SDRFAMILY"/>
</dbReference>
<evidence type="ECO:0000256" key="1">
    <source>
        <dbReference type="ARBA" id="ARBA00006484"/>
    </source>
</evidence>
<dbReference type="Proteomes" id="UP001449795">
    <property type="component" value="Chromosome"/>
</dbReference>
<protein>
    <submittedName>
        <fullName evidence="3">Glucose 1-dehydrogenase</fullName>
        <ecNumber evidence="3">1.1.1.47</ecNumber>
    </submittedName>
</protein>
<evidence type="ECO:0000313" key="3">
    <source>
        <dbReference type="EMBL" id="XAE44682.1"/>
    </source>
</evidence>
<gene>
    <name evidence="3" type="ORF">AAC691_09800</name>
</gene>
<dbReference type="NCBIfam" id="NF005559">
    <property type="entry name" value="PRK07231.1"/>
    <property type="match status" value="1"/>
</dbReference>
<keyword evidence="2 3" id="KW-0560">Oxidoreductase</keyword>
<dbReference type="GO" id="GO:0047936">
    <property type="term" value="F:glucose 1-dehydrogenase [NAD(P)+] activity"/>
    <property type="evidence" value="ECO:0007669"/>
    <property type="project" value="UniProtKB-EC"/>
</dbReference>
<comment type="similarity">
    <text evidence="1">Belongs to the short-chain dehydrogenases/reductases (SDR) family.</text>
</comment>
<dbReference type="PROSITE" id="PS00061">
    <property type="entry name" value="ADH_SHORT"/>
    <property type="match status" value="1"/>
</dbReference>
<name>A0ABZ3DB58_9PROT</name>
<dbReference type="CDD" id="cd05233">
    <property type="entry name" value="SDR_c"/>
    <property type="match status" value="1"/>
</dbReference>
<dbReference type="EC" id="1.1.1.47" evidence="3"/>
<dbReference type="Gene3D" id="3.40.50.720">
    <property type="entry name" value="NAD(P)-binding Rossmann-like Domain"/>
    <property type="match status" value="1"/>
</dbReference>
<organism evidence="3 4">
    <name type="scientific">Nguyenibacter vanlangensis</name>
    <dbReference type="NCBI Taxonomy" id="1216886"/>
    <lineage>
        <taxon>Bacteria</taxon>
        <taxon>Pseudomonadati</taxon>
        <taxon>Pseudomonadota</taxon>
        <taxon>Alphaproteobacteria</taxon>
        <taxon>Acetobacterales</taxon>
        <taxon>Acetobacteraceae</taxon>
        <taxon>Nguyenibacter</taxon>
    </lineage>
</organism>
<dbReference type="InterPro" id="IPR036291">
    <property type="entry name" value="NAD(P)-bd_dom_sf"/>
</dbReference>
<dbReference type="Pfam" id="PF13561">
    <property type="entry name" value="adh_short_C2"/>
    <property type="match status" value="1"/>
</dbReference>
<dbReference type="PANTHER" id="PTHR24321">
    <property type="entry name" value="DEHYDROGENASES, SHORT CHAIN"/>
    <property type="match status" value="1"/>
</dbReference>
<dbReference type="PANTHER" id="PTHR24321:SF8">
    <property type="entry name" value="ESTRADIOL 17-BETA-DEHYDROGENASE 8-RELATED"/>
    <property type="match status" value="1"/>
</dbReference>
<reference evidence="3 4" key="1">
    <citation type="submission" date="2024-04" db="EMBL/GenBank/DDBJ databases">
        <title>Complete genome sequence of Nguyenibacter vanlangesis HBCM-1154, a strain capable of nitrogen fixation, IAA production, and phosphorus solubilization isolated from sugarcane soil.</title>
        <authorList>
            <person name="MY HANH P."/>
        </authorList>
    </citation>
    <scope>NUCLEOTIDE SEQUENCE [LARGE SCALE GENOMIC DNA]</scope>
    <source>
        <strain evidence="3 4">HBCM 1154</strain>
    </source>
</reference>
<evidence type="ECO:0000256" key="2">
    <source>
        <dbReference type="ARBA" id="ARBA00023002"/>
    </source>
</evidence>
<dbReference type="RefSeq" id="WP_342629904.1">
    <property type="nucleotide sequence ID" value="NZ_CP152276.1"/>
</dbReference>